<accession>A0A1Y3BRV4</accession>
<evidence type="ECO:0000313" key="3">
    <source>
        <dbReference type="Proteomes" id="UP000194236"/>
    </source>
</evidence>
<dbReference type="AlphaFoldDB" id="A0A1Y3BRV4"/>
<feature type="coiled-coil region" evidence="1">
    <location>
        <begin position="67"/>
        <end position="150"/>
    </location>
</feature>
<dbReference type="Proteomes" id="UP000194236">
    <property type="component" value="Unassembled WGS sequence"/>
</dbReference>
<keyword evidence="1" id="KW-0175">Coiled coil</keyword>
<reference evidence="2 3" key="1">
    <citation type="submission" date="2017-03" db="EMBL/GenBank/DDBJ databases">
        <title>Genome Survey of Euroglyphus maynei.</title>
        <authorList>
            <person name="Arlian L.G."/>
            <person name="Morgan M.S."/>
            <person name="Rider S.D."/>
        </authorList>
    </citation>
    <scope>NUCLEOTIDE SEQUENCE [LARGE SCALE GENOMIC DNA]</scope>
    <source>
        <strain evidence="2">Arlian Lab</strain>
        <tissue evidence="2">Whole body</tissue>
    </source>
</reference>
<organism evidence="2 3">
    <name type="scientific">Euroglyphus maynei</name>
    <name type="common">Mayne's house dust mite</name>
    <dbReference type="NCBI Taxonomy" id="6958"/>
    <lineage>
        <taxon>Eukaryota</taxon>
        <taxon>Metazoa</taxon>
        <taxon>Ecdysozoa</taxon>
        <taxon>Arthropoda</taxon>
        <taxon>Chelicerata</taxon>
        <taxon>Arachnida</taxon>
        <taxon>Acari</taxon>
        <taxon>Acariformes</taxon>
        <taxon>Sarcoptiformes</taxon>
        <taxon>Astigmata</taxon>
        <taxon>Psoroptidia</taxon>
        <taxon>Analgoidea</taxon>
        <taxon>Pyroglyphidae</taxon>
        <taxon>Pyroglyphinae</taxon>
        <taxon>Euroglyphus</taxon>
    </lineage>
</organism>
<evidence type="ECO:0000256" key="1">
    <source>
        <dbReference type="SAM" id="Coils"/>
    </source>
</evidence>
<gene>
    <name evidence="2" type="ORF">BLA29_011989</name>
</gene>
<comment type="caution">
    <text evidence="2">The sequence shown here is derived from an EMBL/GenBank/DDBJ whole genome shotgun (WGS) entry which is preliminary data.</text>
</comment>
<dbReference type="EMBL" id="MUJZ01006673">
    <property type="protein sequence ID" value="OTF82807.1"/>
    <property type="molecule type" value="Genomic_DNA"/>
</dbReference>
<keyword evidence="3" id="KW-1185">Reference proteome</keyword>
<dbReference type="OrthoDB" id="6513486at2759"/>
<feature type="non-terminal residue" evidence="2">
    <location>
        <position position="153"/>
    </location>
</feature>
<proteinExistence type="predicted"/>
<protein>
    <submittedName>
        <fullName evidence="2">Uncharacterized protein</fullName>
    </submittedName>
</protein>
<sequence>MINTELKTSKFRLQNECRMRQEIENQKNNFARLLAEMEKNGKQQLEKLIEKNRITRQEEFARHNTIVTDMKNEINKMQIQLMEKEKMLAEMQELRNVKMNQEENLKNLTEKYQAEIGYLKEDHLKMVNENDQLKAQIETLKQSLKMAEENSIP</sequence>
<name>A0A1Y3BRV4_EURMA</name>
<evidence type="ECO:0000313" key="2">
    <source>
        <dbReference type="EMBL" id="OTF82807.1"/>
    </source>
</evidence>